<dbReference type="EMBL" id="JBHSTE010000006">
    <property type="protein sequence ID" value="MFC6334432.1"/>
    <property type="molecule type" value="Genomic_DNA"/>
</dbReference>
<reference evidence="2" key="1">
    <citation type="journal article" date="2019" name="Int. J. Syst. Evol. Microbiol.">
        <title>The Global Catalogue of Microorganisms (GCM) 10K type strain sequencing project: providing services to taxonomists for standard genome sequencing and annotation.</title>
        <authorList>
            <consortium name="The Broad Institute Genomics Platform"/>
            <consortium name="The Broad Institute Genome Sequencing Center for Infectious Disease"/>
            <person name="Wu L."/>
            <person name="Ma J."/>
        </authorList>
    </citation>
    <scope>NUCLEOTIDE SEQUENCE [LARGE SCALE GENOMIC DNA]</scope>
    <source>
        <strain evidence="2">PCU 280</strain>
    </source>
</reference>
<evidence type="ECO:0000313" key="2">
    <source>
        <dbReference type="Proteomes" id="UP001596233"/>
    </source>
</evidence>
<gene>
    <name evidence="1" type="ORF">ACFP56_17530</name>
</gene>
<comment type="caution">
    <text evidence="1">The sequence shown here is derived from an EMBL/GenBank/DDBJ whole genome shotgun (WGS) entry which is preliminary data.</text>
</comment>
<keyword evidence="2" id="KW-1185">Reference proteome</keyword>
<name>A0ABW1V6M4_9BACL</name>
<dbReference type="RefSeq" id="WP_379236955.1">
    <property type="nucleotide sequence ID" value="NZ_JBHSTE010000006.1"/>
</dbReference>
<sequence length="554" mass="62957">MNRSRYVPFERNRYFYGKLLTVRDFMTEQTYNADKRRLVNRLLYGSGVVAGLQVVAVDDKSIAIETGVALDALGREIVVPSPMTMKLSNVDGFTNHDYAKNVYLCLAYNEKPKEPVHAVGGMSNSEEISEHNRIQESYRLFVTDKRPKHPNISFEHLMFNEWAWYDDGSVSIYQYTPRYIKQDEEFEITLVIEKTLQSPPVSFEFIPQFPSLTVVDGDVDGKIVFQEPLDSGETQFVKQIRLKAATQEEGMEQAESVLFLSATTGSVKLTIGDRVVYDLNVLKQKLEIIEQDVASKIISDYYNRPLDLALDAPSEPSIYLAQLNLLQLGASYVIDKIIPQPFQDYVMNPTLLYKLMKHKFIAADRNGQSAQQADIIPFDQVKAPQPFPLIEEEFARIMPETEEIEPTPTVTTGIAEISIVSEKKKKWFQSRESTFYSEEIKHGFTDSVPYITTAISDEDIKSDVAVPEMWKKSDALISGDLSILKGSEYELHYPKLSIAIIQFPTNQTFRIAVKVHKKTDIMRVRVRWWATGAVAVKAEELPQHAHLEAAAAIE</sequence>
<evidence type="ECO:0000313" key="1">
    <source>
        <dbReference type="EMBL" id="MFC6334432.1"/>
    </source>
</evidence>
<accession>A0ABW1V6M4</accession>
<proteinExistence type="predicted"/>
<dbReference type="Proteomes" id="UP001596233">
    <property type="component" value="Unassembled WGS sequence"/>
</dbReference>
<organism evidence="1 2">
    <name type="scientific">Paenibacillus septentrionalis</name>
    <dbReference type="NCBI Taxonomy" id="429342"/>
    <lineage>
        <taxon>Bacteria</taxon>
        <taxon>Bacillati</taxon>
        <taxon>Bacillota</taxon>
        <taxon>Bacilli</taxon>
        <taxon>Bacillales</taxon>
        <taxon>Paenibacillaceae</taxon>
        <taxon>Paenibacillus</taxon>
    </lineage>
</organism>
<protein>
    <submittedName>
        <fullName evidence="1">Uncharacterized protein</fullName>
    </submittedName>
</protein>